<comment type="caution">
    <text evidence="12">The sequence shown here is derived from an EMBL/GenBank/DDBJ whole genome shotgun (WGS) entry which is preliminary data.</text>
</comment>
<organism evidence="12 13">
    <name type="scientific">Idiomarina seosinensis</name>
    <dbReference type="NCBI Taxonomy" id="281739"/>
    <lineage>
        <taxon>Bacteria</taxon>
        <taxon>Pseudomonadati</taxon>
        <taxon>Pseudomonadota</taxon>
        <taxon>Gammaproteobacteria</taxon>
        <taxon>Alteromonadales</taxon>
        <taxon>Idiomarinaceae</taxon>
        <taxon>Idiomarina</taxon>
    </lineage>
</organism>
<evidence type="ECO:0000313" key="12">
    <source>
        <dbReference type="EMBL" id="RUO75869.1"/>
    </source>
</evidence>
<keyword evidence="8 10" id="KW-0472">Membrane</keyword>
<evidence type="ECO:0000313" key="13">
    <source>
        <dbReference type="Proteomes" id="UP000287908"/>
    </source>
</evidence>
<feature type="domain" description="Type II secretion system protein GspF" evidence="11">
    <location>
        <begin position="21"/>
        <end position="144"/>
    </location>
</feature>
<dbReference type="PRINTS" id="PR00812">
    <property type="entry name" value="BCTERIALGSPF"/>
</dbReference>
<dbReference type="Gene3D" id="1.20.81.30">
    <property type="entry name" value="Type II secretion system (T2SS), domain F"/>
    <property type="match status" value="2"/>
</dbReference>
<keyword evidence="7 10" id="KW-1133">Transmembrane helix</keyword>
<dbReference type="PANTHER" id="PTHR30012:SF7">
    <property type="entry name" value="PROTEIN TRANSPORT PROTEIN HOFC HOMOLOG"/>
    <property type="match status" value="1"/>
</dbReference>
<comment type="similarity">
    <text evidence="2 9">Belongs to the GSP F family.</text>
</comment>
<evidence type="ECO:0000256" key="10">
    <source>
        <dbReference type="SAM" id="Phobius"/>
    </source>
</evidence>
<dbReference type="InterPro" id="IPR042094">
    <property type="entry name" value="T2SS_GspF_sf"/>
</dbReference>
<evidence type="ECO:0000256" key="8">
    <source>
        <dbReference type="ARBA" id="ARBA00023136"/>
    </source>
</evidence>
<dbReference type="Pfam" id="PF00482">
    <property type="entry name" value="T2SSF"/>
    <property type="match status" value="2"/>
</dbReference>
<evidence type="ECO:0000256" key="5">
    <source>
        <dbReference type="ARBA" id="ARBA00022519"/>
    </source>
</evidence>
<name>A0A432ZD90_9GAMM</name>
<evidence type="ECO:0000256" key="3">
    <source>
        <dbReference type="ARBA" id="ARBA00022448"/>
    </source>
</evidence>
<accession>A0A432ZD90</accession>
<dbReference type="GO" id="GO:0005886">
    <property type="term" value="C:plasma membrane"/>
    <property type="evidence" value="ECO:0007669"/>
    <property type="project" value="UniProtKB-SubCell"/>
</dbReference>
<sequence length="351" mass="38872">MSRITRVSGFSYQQRKLLVDALQQLAVLLRSGLSLSSALSIAKSQYRQPLVLRCLTAMHQSIEHGQSMSSGLRQLPLKLPKGLTGYLDLAEQSGRLPEVLDNLAIEFFQSDRQRNQLRKALRYPLIVLFVAIAVSALLLIWVLPQFTALFADTQLPALTRYLLAGSDWLQHYGLQLLVVSGGAIAVISAIKMRLPKLWQTFLLKLPVVGKLLELSRLQQIFLRLSLTLASGMPALSAIEQVKQSSYCYLTQQQLTILQQSITNGEGWCQGFEHLGINHPLIAAYLKTGEQSGLMSDMMKNLATHLSAQLSARAEQLTSLAEPLLMLLLGGIIGLLLLAMYLPIFNMGQHIT</sequence>
<evidence type="ECO:0000256" key="2">
    <source>
        <dbReference type="ARBA" id="ARBA00005745"/>
    </source>
</evidence>
<evidence type="ECO:0000256" key="4">
    <source>
        <dbReference type="ARBA" id="ARBA00022475"/>
    </source>
</evidence>
<feature type="transmembrane region" description="Helical" evidence="10">
    <location>
        <begin position="172"/>
        <end position="190"/>
    </location>
</feature>
<dbReference type="InterPro" id="IPR003004">
    <property type="entry name" value="GspF/PilC"/>
</dbReference>
<evidence type="ECO:0000259" key="11">
    <source>
        <dbReference type="Pfam" id="PF00482"/>
    </source>
</evidence>
<feature type="transmembrane region" description="Helical" evidence="10">
    <location>
        <begin position="323"/>
        <end position="343"/>
    </location>
</feature>
<keyword evidence="5" id="KW-0997">Cell inner membrane</keyword>
<dbReference type="GO" id="GO:0015628">
    <property type="term" value="P:protein secretion by the type II secretion system"/>
    <property type="evidence" value="ECO:0007669"/>
    <property type="project" value="TreeGrafter"/>
</dbReference>
<evidence type="ECO:0000256" key="7">
    <source>
        <dbReference type="ARBA" id="ARBA00022989"/>
    </source>
</evidence>
<gene>
    <name evidence="12" type="ORF">CWI81_07000</name>
</gene>
<dbReference type="AlphaFoldDB" id="A0A432ZD90"/>
<dbReference type="Proteomes" id="UP000287908">
    <property type="component" value="Unassembled WGS sequence"/>
</dbReference>
<dbReference type="OrthoDB" id="6235690at2"/>
<keyword evidence="3 9" id="KW-0813">Transport</keyword>
<keyword evidence="6 9" id="KW-0812">Transmembrane</keyword>
<comment type="subcellular location">
    <subcellularLocation>
        <location evidence="1 9">Cell inner membrane</location>
        <topology evidence="1 9">Multi-pass membrane protein</topology>
    </subcellularLocation>
</comment>
<dbReference type="InterPro" id="IPR018076">
    <property type="entry name" value="T2SS_GspF_dom"/>
</dbReference>
<dbReference type="PROSITE" id="PS00874">
    <property type="entry name" value="T2SP_F"/>
    <property type="match status" value="1"/>
</dbReference>
<evidence type="ECO:0000256" key="6">
    <source>
        <dbReference type="ARBA" id="ARBA00022692"/>
    </source>
</evidence>
<evidence type="ECO:0000256" key="1">
    <source>
        <dbReference type="ARBA" id="ARBA00004429"/>
    </source>
</evidence>
<dbReference type="RefSeq" id="WP_126784596.1">
    <property type="nucleotide sequence ID" value="NZ_PIQF01000002.1"/>
</dbReference>
<dbReference type="PANTHER" id="PTHR30012">
    <property type="entry name" value="GENERAL SECRETION PATHWAY PROTEIN"/>
    <property type="match status" value="1"/>
</dbReference>
<reference evidence="12 13" key="1">
    <citation type="journal article" date="2011" name="Front. Microbiol.">
        <title>Genomic signatures of strain selection and enhancement in Bacillus atrophaeus var. globigii, a historical biowarfare simulant.</title>
        <authorList>
            <person name="Gibbons H.S."/>
            <person name="Broomall S.M."/>
            <person name="McNew L.A."/>
            <person name="Daligault H."/>
            <person name="Chapman C."/>
            <person name="Bruce D."/>
            <person name="Karavis M."/>
            <person name="Krepps M."/>
            <person name="McGregor P.A."/>
            <person name="Hong C."/>
            <person name="Park K.H."/>
            <person name="Akmal A."/>
            <person name="Feldman A."/>
            <person name="Lin J.S."/>
            <person name="Chang W.E."/>
            <person name="Higgs B.W."/>
            <person name="Demirev P."/>
            <person name="Lindquist J."/>
            <person name="Liem A."/>
            <person name="Fochler E."/>
            <person name="Read T.D."/>
            <person name="Tapia R."/>
            <person name="Johnson S."/>
            <person name="Bishop-Lilly K.A."/>
            <person name="Detter C."/>
            <person name="Han C."/>
            <person name="Sozhamannan S."/>
            <person name="Rosenzweig C.N."/>
            <person name="Skowronski E.W."/>
        </authorList>
    </citation>
    <scope>NUCLEOTIDE SEQUENCE [LARGE SCALE GENOMIC DNA]</scope>
    <source>
        <strain evidence="12 13">CL-SP19</strain>
    </source>
</reference>
<proteinExistence type="inferred from homology"/>
<feature type="domain" description="Type II secretion system protein GspF" evidence="11">
    <location>
        <begin position="223"/>
        <end position="342"/>
    </location>
</feature>
<dbReference type="InterPro" id="IPR001992">
    <property type="entry name" value="T2SS_GspF/T4SS_PilC_CS"/>
</dbReference>
<protein>
    <recommendedName>
        <fullName evidence="11">Type II secretion system protein GspF domain-containing protein</fullName>
    </recommendedName>
</protein>
<keyword evidence="4" id="KW-1003">Cell membrane</keyword>
<dbReference type="EMBL" id="PIQF01000002">
    <property type="protein sequence ID" value="RUO75869.1"/>
    <property type="molecule type" value="Genomic_DNA"/>
</dbReference>
<evidence type="ECO:0000256" key="9">
    <source>
        <dbReference type="RuleBase" id="RU003923"/>
    </source>
</evidence>
<feature type="transmembrane region" description="Helical" evidence="10">
    <location>
        <begin position="120"/>
        <end position="143"/>
    </location>
</feature>
<keyword evidence="13" id="KW-1185">Reference proteome</keyword>